<evidence type="ECO:0000256" key="1">
    <source>
        <dbReference type="SAM" id="MobiDB-lite"/>
    </source>
</evidence>
<dbReference type="AlphaFoldDB" id="A0A172UIE0"/>
<feature type="region of interest" description="Disordered" evidence="1">
    <location>
        <begin position="46"/>
        <end position="83"/>
    </location>
</feature>
<organism evidence="2 3">
    <name type="scientific">Mycobacterium adipatum</name>
    <dbReference type="NCBI Taxonomy" id="1682113"/>
    <lineage>
        <taxon>Bacteria</taxon>
        <taxon>Bacillati</taxon>
        <taxon>Actinomycetota</taxon>
        <taxon>Actinomycetes</taxon>
        <taxon>Mycobacteriales</taxon>
        <taxon>Mycobacteriaceae</taxon>
        <taxon>Mycobacterium</taxon>
    </lineage>
</organism>
<evidence type="ECO:0000313" key="3">
    <source>
        <dbReference type="Proteomes" id="UP000077143"/>
    </source>
</evidence>
<sequence length="83" mass="8934">MSWLLVAFIPGLLMLATFGLGRLEASLDTDDRATLDGNVGTDLLERTRPAAREPQAFTGLPTRLATPSGANPQFPATRQPNRV</sequence>
<feature type="compositionally biased region" description="Polar residues" evidence="1">
    <location>
        <begin position="68"/>
        <end position="83"/>
    </location>
</feature>
<dbReference type="EMBL" id="CP015596">
    <property type="protein sequence ID" value="ANE78933.1"/>
    <property type="molecule type" value="Genomic_DNA"/>
</dbReference>
<dbReference type="KEGG" id="madi:A7U43_05975"/>
<accession>A0A172UIE0</accession>
<name>A0A172UIE0_9MYCO</name>
<protein>
    <submittedName>
        <fullName evidence="2">Uncharacterized protein</fullName>
    </submittedName>
</protein>
<keyword evidence="3" id="KW-1185">Reference proteome</keyword>
<dbReference type="Proteomes" id="UP000077143">
    <property type="component" value="Chromosome"/>
</dbReference>
<evidence type="ECO:0000313" key="2">
    <source>
        <dbReference type="EMBL" id="ANE78933.1"/>
    </source>
</evidence>
<dbReference type="STRING" id="1682113.A7U43_05975"/>
<proteinExistence type="predicted"/>
<dbReference type="OrthoDB" id="4750196at2"/>
<reference evidence="2 3" key="1">
    <citation type="submission" date="2016-05" db="EMBL/GenBank/DDBJ databases">
        <title>Complete genome sequence of a phthalic acid esters degrading Mycobacterium sp. YC-RL4.</title>
        <authorList>
            <person name="Ren L."/>
            <person name="Fan S."/>
            <person name="Ruth N."/>
            <person name="Jia Y."/>
            <person name="Wang J."/>
            <person name="Qiao C."/>
        </authorList>
    </citation>
    <scope>NUCLEOTIDE SEQUENCE [LARGE SCALE GENOMIC DNA]</scope>
    <source>
        <strain evidence="2 3">YC-RL4</strain>
    </source>
</reference>
<gene>
    <name evidence="2" type="ORF">A7U43_05975</name>
</gene>